<dbReference type="EMBL" id="JBJQND010000002">
    <property type="protein sequence ID" value="KAL3887399.1"/>
    <property type="molecule type" value="Genomic_DNA"/>
</dbReference>
<feature type="non-terminal residue" evidence="1">
    <location>
        <position position="1"/>
    </location>
</feature>
<protein>
    <submittedName>
        <fullName evidence="1">Uncharacterized protein</fullName>
    </submittedName>
</protein>
<organism evidence="1 2">
    <name type="scientific">Sinanodonta woodiana</name>
    <name type="common">Chinese pond mussel</name>
    <name type="synonym">Anodonta woodiana</name>
    <dbReference type="NCBI Taxonomy" id="1069815"/>
    <lineage>
        <taxon>Eukaryota</taxon>
        <taxon>Metazoa</taxon>
        <taxon>Spiralia</taxon>
        <taxon>Lophotrochozoa</taxon>
        <taxon>Mollusca</taxon>
        <taxon>Bivalvia</taxon>
        <taxon>Autobranchia</taxon>
        <taxon>Heteroconchia</taxon>
        <taxon>Palaeoheterodonta</taxon>
        <taxon>Unionida</taxon>
        <taxon>Unionoidea</taxon>
        <taxon>Unionidae</taxon>
        <taxon>Unioninae</taxon>
        <taxon>Sinanodonta</taxon>
    </lineage>
</organism>
<keyword evidence="2" id="KW-1185">Reference proteome</keyword>
<accession>A0ABD3XMI2</accession>
<feature type="non-terminal residue" evidence="1">
    <location>
        <position position="76"/>
    </location>
</feature>
<proteinExistence type="predicted"/>
<evidence type="ECO:0000313" key="2">
    <source>
        <dbReference type="Proteomes" id="UP001634394"/>
    </source>
</evidence>
<comment type="caution">
    <text evidence="1">The sequence shown here is derived from an EMBL/GenBank/DDBJ whole genome shotgun (WGS) entry which is preliminary data.</text>
</comment>
<evidence type="ECO:0000313" key="1">
    <source>
        <dbReference type="EMBL" id="KAL3887399.1"/>
    </source>
</evidence>
<sequence length="76" mass="8365">TDGQIAPFSGYPSYTNTSTSECLQPEAIYASILHLPRGTNFSGNTYITTKFLCGITHHVFGEEIRYSNVSNDVIFA</sequence>
<dbReference type="Proteomes" id="UP001634394">
    <property type="component" value="Unassembled WGS sequence"/>
</dbReference>
<gene>
    <name evidence="1" type="ORF">ACJMK2_027341</name>
</gene>
<dbReference type="AlphaFoldDB" id="A0ABD3XMI2"/>
<reference evidence="1 2" key="1">
    <citation type="submission" date="2024-11" db="EMBL/GenBank/DDBJ databases">
        <title>Chromosome-level genome assembly of the freshwater bivalve Anodonta woodiana.</title>
        <authorList>
            <person name="Chen X."/>
        </authorList>
    </citation>
    <scope>NUCLEOTIDE SEQUENCE [LARGE SCALE GENOMIC DNA]</scope>
    <source>
        <strain evidence="1">MN2024</strain>
        <tissue evidence="1">Gills</tissue>
    </source>
</reference>
<name>A0ABD3XMI2_SINWO</name>